<proteinExistence type="predicted"/>
<dbReference type="InterPro" id="IPR027417">
    <property type="entry name" value="P-loop_NTPase"/>
</dbReference>
<dbReference type="EMBL" id="AP031322">
    <property type="protein sequence ID" value="BFH72991.1"/>
    <property type="molecule type" value="Genomic_DNA"/>
</dbReference>
<name>A0AAT9GPZ9_9CREN</name>
<sequence length="89" mass="10131">MKFHFEYLGPIKNADIELGDLTFILGYPSTGKSYILKAIYHSLLLLDNKFQEIVKEKITSSLQTDIDNLIIAIKTMEILAPNVLYLPET</sequence>
<protein>
    <recommendedName>
        <fullName evidence="2">AAA domain-containing protein</fullName>
    </recommendedName>
</protein>
<dbReference type="KEGG" id="sjv:SJAV_09350"/>
<dbReference type="GeneID" id="92353864"/>
<dbReference type="RefSeq" id="WP_369611175.1">
    <property type="nucleotide sequence ID" value="NZ_AP031322.1"/>
</dbReference>
<organism evidence="1">
    <name type="scientific">Sulfurisphaera javensis</name>
    <dbReference type="NCBI Taxonomy" id="2049879"/>
    <lineage>
        <taxon>Archaea</taxon>
        <taxon>Thermoproteota</taxon>
        <taxon>Thermoprotei</taxon>
        <taxon>Sulfolobales</taxon>
        <taxon>Sulfolobaceae</taxon>
        <taxon>Sulfurisphaera</taxon>
    </lineage>
</organism>
<dbReference type="SUPFAM" id="SSF52540">
    <property type="entry name" value="P-loop containing nucleoside triphosphate hydrolases"/>
    <property type="match status" value="1"/>
</dbReference>
<reference evidence="1" key="1">
    <citation type="submission" date="2024-03" db="EMBL/GenBank/DDBJ databases">
        <title>Complete genome sequence of Sulfurisphaera javensis strain KD-1.</title>
        <authorList>
            <person name="Sakai H."/>
            <person name="Nur N."/>
            <person name="Suwanto A."/>
            <person name="Kurosawa N."/>
        </authorList>
    </citation>
    <scope>NUCLEOTIDE SEQUENCE</scope>
    <source>
        <strain evidence="1">KD-1</strain>
    </source>
</reference>
<evidence type="ECO:0000313" key="1">
    <source>
        <dbReference type="EMBL" id="BFH72991.1"/>
    </source>
</evidence>
<dbReference type="AlphaFoldDB" id="A0AAT9GPZ9"/>
<evidence type="ECO:0008006" key="2">
    <source>
        <dbReference type="Google" id="ProtNLM"/>
    </source>
</evidence>
<gene>
    <name evidence="1" type="ORF">SJAV_09350</name>
</gene>
<accession>A0AAT9GPZ9</accession>